<dbReference type="Proteomes" id="UP001432099">
    <property type="component" value="Chromosome"/>
</dbReference>
<dbReference type="PANTHER" id="PTHR22916:SF3">
    <property type="entry name" value="UDP-GLCNAC:BETAGAL BETA-1,3-N-ACETYLGLUCOSAMINYLTRANSFERASE-LIKE PROTEIN 1"/>
    <property type="match status" value="1"/>
</dbReference>
<dbReference type="GO" id="GO:0016740">
    <property type="term" value="F:transferase activity"/>
    <property type="evidence" value="ECO:0007669"/>
    <property type="project" value="UniProtKB-KW"/>
</dbReference>
<dbReference type="InterPro" id="IPR001173">
    <property type="entry name" value="Glyco_trans_2-like"/>
</dbReference>
<dbReference type="PANTHER" id="PTHR22916">
    <property type="entry name" value="GLYCOSYLTRANSFERASE"/>
    <property type="match status" value="1"/>
</dbReference>
<protein>
    <submittedName>
        <fullName evidence="3">Sugar transferase</fullName>
    </submittedName>
</protein>
<evidence type="ECO:0000256" key="1">
    <source>
        <dbReference type="SAM" id="Phobius"/>
    </source>
</evidence>
<keyword evidence="4" id="KW-1185">Reference proteome</keyword>
<dbReference type="SUPFAM" id="SSF53448">
    <property type="entry name" value="Nucleotide-diphospho-sugar transferases"/>
    <property type="match status" value="1"/>
</dbReference>
<dbReference type="CDD" id="cd00761">
    <property type="entry name" value="Glyco_tranf_GTA_type"/>
    <property type="match status" value="1"/>
</dbReference>
<evidence type="ECO:0000259" key="2">
    <source>
        <dbReference type="Pfam" id="PF00535"/>
    </source>
</evidence>
<dbReference type="Pfam" id="PF00535">
    <property type="entry name" value="Glycos_transf_2"/>
    <property type="match status" value="1"/>
</dbReference>
<evidence type="ECO:0000313" key="4">
    <source>
        <dbReference type="Proteomes" id="UP001432099"/>
    </source>
</evidence>
<keyword evidence="1" id="KW-0472">Membrane</keyword>
<dbReference type="EMBL" id="AP028127">
    <property type="protein sequence ID" value="BEH91626.1"/>
    <property type="molecule type" value="Genomic_DNA"/>
</dbReference>
<keyword evidence="1" id="KW-0812">Transmembrane</keyword>
<keyword evidence="3" id="KW-0808">Transferase</keyword>
<reference evidence="3" key="1">
    <citation type="journal article" date="2024" name="Int. J. Syst. Evol. Microbiol.">
        <title>Turicibacter faecis sp. nov., isolated from faeces of heart failure mouse model.</title>
        <authorList>
            <person name="Imamura Y."/>
            <person name="Motooka D."/>
            <person name="Nakajima Y."/>
            <person name="Ito S."/>
            <person name="Kitakaze M."/>
            <person name="Iida T."/>
            <person name="Nakamura S."/>
        </authorList>
    </citation>
    <scope>NUCLEOTIDE SEQUENCE</scope>
    <source>
        <strain evidence="3">TC023</strain>
    </source>
</reference>
<sequence>MATLTVFTPAYNRAYTLHKCYESLKRQTSKDFVWLIIDDGSTDHTKELVSTWIEQNEIPIQYHYQQNQGMHGAHNTAYELMETELNVCIDSDDYLTDWAIEKIIECWQKNKNPKLAGIAALDGYSDIEVLGDRFPDNVKQSTYWDLYHKYQLRGDKKLIYRTDLMKKNPYPIFEGEKYVGLGYKYAKLDEEYELVTLNEIVCVVEYMEDGSSLNMFKQYVKNPRGFAFIRMEDMKNPRASLGFKFKACVHYVSSSLIAKDKTFLRKSPLKGLTLLAFPFGCLLYLYVIKRAK</sequence>
<accession>A0ABN6ZDE8</accession>
<feature type="domain" description="Glycosyltransferase 2-like" evidence="2">
    <location>
        <begin position="5"/>
        <end position="111"/>
    </location>
</feature>
<dbReference type="Gene3D" id="3.90.550.10">
    <property type="entry name" value="Spore Coat Polysaccharide Biosynthesis Protein SpsA, Chain A"/>
    <property type="match status" value="1"/>
</dbReference>
<feature type="transmembrane region" description="Helical" evidence="1">
    <location>
        <begin position="269"/>
        <end position="288"/>
    </location>
</feature>
<organism evidence="3 4">
    <name type="scientific">Turicibacter faecis</name>
    <dbReference type="NCBI Taxonomy" id="2963365"/>
    <lineage>
        <taxon>Bacteria</taxon>
        <taxon>Bacillati</taxon>
        <taxon>Bacillota</taxon>
        <taxon>Erysipelotrichia</taxon>
        <taxon>Erysipelotrichales</taxon>
        <taxon>Turicibacteraceae</taxon>
        <taxon>Turicibacter</taxon>
    </lineage>
</organism>
<name>A0ABN6ZDE8_9FIRM</name>
<dbReference type="InterPro" id="IPR029044">
    <property type="entry name" value="Nucleotide-diphossugar_trans"/>
</dbReference>
<evidence type="ECO:0000313" key="3">
    <source>
        <dbReference type="EMBL" id="BEH91626.1"/>
    </source>
</evidence>
<gene>
    <name evidence="3" type="primary">ycbI</name>
    <name evidence="3" type="ORF">T23_17280</name>
</gene>
<keyword evidence="1" id="KW-1133">Transmembrane helix</keyword>
<proteinExistence type="predicted"/>
<dbReference type="RefSeq" id="WP_338506876.1">
    <property type="nucleotide sequence ID" value="NZ_AP028127.1"/>
</dbReference>